<dbReference type="PANTHER" id="PTHR33545">
    <property type="entry name" value="UPF0750 MEMBRANE PROTEIN YITT-RELATED"/>
    <property type="match status" value="1"/>
</dbReference>
<evidence type="ECO:0000256" key="7">
    <source>
        <dbReference type="SAM" id="Phobius"/>
    </source>
</evidence>
<dbReference type="Pfam" id="PF02588">
    <property type="entry name" value="YitT_membrane"/>
    <property type="match status" value="1"/>
</dbReference>
<evidence type="ECO:0000256" key="6">
    <source>
        <dbReference type="SAM" id="MobiDB-lite"/>
    </source>
</evidence>
<feature type="transmembrane region" description="Helical" evidence="7">
    <location>
        <begin position="158"/>
        <end position="177"/>
    </location>
</feature>
<reference evidence="8" key="2">
    <citation type="submission" date="2022-11" db="EMBL/GenBank/DDBJ databases">
        <title>complete genomes of mycoplasma synoviae ZX313 strain and SD2 strain.</title>
        <authorList>
            <person name="Zhong Q."/>
        </authorList>
    </citation>
    <scope>NUCLEOTIDE SEQUENCE</scope>
    <source>
        <strain evidence="8">SD2</strain>
    </source>
</reference>
<keyword evidence="2" id="KW-1003">Cell membrane</keyword>
<feature type="transmembrane region" description="Helical" evidence="7">
    <location>
        <begin position="296"/>
        <end position="313"/>
    </location>
</feature>
<keyword evidence="5 7" id="KW-0472">Membrane</keyword>
<accession>A0AAQ2TBF9</accession>
<keyword evidence="4 7" id="KW-1133">Transmembrane helix</keyword>
<dbReference type="Proteomes" id="UP001164481">
    <property type="component" value="Chromosome"/>
</dbReference>
<feature type="transmembrane region" description="Helical" evidence="7">
    <location>
        <begin position="89"/>
        <end position="107"/>
    </location>
</feature>
<evidence type="ECO:0000256" key="2">
    <source>
        <dbReference type="ARBA" id="ARBA00022475"/>
    </source>
</evidence>
<feature type="region of interest" description="Disordered" evidence="6">
    <location>
        <begin position="1"/>
        <end position="33"/>
    </location>
</feature>
<dbReference type="GO" id="GO:0005886">
    <property type="term" value="C:plasma membrane"/>
    <property type="evidence" value="ECO:0007669"/>
    <property type="project" value="UniProtKB-SubCell"/>
</dbReference>
<gene>
    <name evidence="8" type="ORF">OIE46_02965</name>
</gene>
<feature type="transmembrane region" description="Helical" evidence="7">
    <location>
        <begin position="207"/>
        <end position="233"/>
    </location>
</feature>
<keyword evidence="3 7" id="KW-0812">Transmembrane</keyword>
<organism evidence="8 9">
    <name type="scientific">Mycoplasmopsis synoviae</name>
    <name type="common">Mycoplasma synoviae</name>
    <dbReference type="NCBI Taxonomy" id="2109"/>
    <lineage>
        <taxon>Bacteria</taxon>
        <taxon>Bacillati</taxon>
        <taxon>Mycoplasmatota</taxon>
        <taxon>Mycoplasmoidales</taxon>
        <taxon>Metamycoplasmataceae</taxon>
        <taxon>Mycoplasmopsis</taxon>
    </lineage>
</organism>
<dbReference type="RefSeq" id="WP_109537245.1">
    <property type="nucleotide sequence ID" value="NZ_CP012624.1"/>
</dbReference>
<protein>
    <submittedName>
        <fullName evidence="8">YitT family protein</fullName>
    </submittedName>
</protein>
<evidence type="ECO:0000256" key="4">
    <source>
        <dbReference type="ARBA" id="ARBA00022989"/>
    </source>
</evidence>
<evidence type="ECO:0000313" key="8">
    <source>
        <dbReference type="EMBL" id="UZW64315.1"/>
    </source>
</evidence>
<feature type="transmembrane region" description="Helical" evidence="7">
    <location>
        <begin position="133"/>
        <end position="151"/>
    </location>
</feature>
<evidence type="ECO:0000256" key="3">
    <source>
        <dbReference type="ARBA" id="ARBA00022692"/>
    </source>
</evidence>
<sequence length="405" mass="46548">MASLNRKKIAKTSNSTAKKTKEKSEKPKKLKDDFSINFHSKNQIQDNAFLENIEKVETQLSKSKIAKTLAARRGPFTFKKFCKNYWKKLFLIFLGALIFNLGIQVFLSRSETIPSGLTGVASLLQFSVPETKPYFAIIYFATNIPLFLIFWRKIQKKNFLYSTLIFMVFQILINFGLTLPQVEKFIHTVINFVSFDWTSTKAYEMNLTFLILLNCTIGAIFVAIGISLIWKAGGSTGGTDIIVYYYTTKYKKSIGNISVLVNIISGIIFVTIFNFLRPNVTQGEYPYPIVFGLREFSTFLYIFIVGQTINILYPKYKKVTLLIIPSDIHKVIAYFRLINYWHSYRIIKFRSGFTGNISYKIETTVLLLESKELIQDLKIVDPKVWITATTIHSQSGNFLTSYVEE</sequence>
<feature type="compositionally biased region" description="Basic and acidic residues" evidence="6">
    <location>
        <begin position="22"/>
        <end position="33"/>
    </location>
</feature>
<evidence type="ECO:0000256" key="1">
    <source>
        <dbReference type="ARBA" id="ARBA00004651"/>
    </source>
</evidence>
<feature type="compositionally biased region" description="Basic residues" evidence="6">
    <location>
        <begin position="1"/>
        <end position="10"/>
    </location>
</feature>
<dbReference type="InterPro" id="IPR003740">
    <property type="entry name" value="YitT"/>
</dbReference>
<dbReference type="PANTHER" id="PTHR33545:SF5">
    <property type="entry name" value="UPF0750 MEMBRANE PROTEIN YITT"/>
    <property type="match status" value="1"/>
</dbReference>
<dbReference type="AlphaFoldDB" id="A0AAQ2TBF9"/>
<dbReference type="InterPro" id="IPR051461">
    <property type="entry name" value="UPF0750_membrane"/>
</dbReference>
<evidence type="ECO:0000313" key="9">
    <source>
        <dbReference type="Proteomes" id="UP001164481"/>
    </source>
</evidence>
<name>A0AAQ2TBF9_MYCSY</name>
<dbReference type="EMBL" id="CP107525">
    <property type="protein sequence ID" value="UZW64315.1"/>
    <property type="molecule type" value="Genomic_DNA"/>
</dbReference>
<proteinExistence type="predicted"/>
<comment type="subcellular location">
    <subcellularLocation>
        <location evidence="1">Cell membrane</location>
        <topology evidence="1">Multi-pass membrane protein</topology>
    </subcellularLocation>
</comment>
<evidence type="ECO:0000256" key="5">
    <source>
        <dbReference type="ARBA" id="ARBA00023136"/>
    </source>
</evidence>
<feature type="transmembrane region" description="Helical" evidence="7">
    <location>
        <begin position="254"/>
        <end position="276"/>
    </location>
</feature>
<reference evidence="8" key="1">
    <citation type="submission" date="2022-10" db="EMBL/GenBank/DDBJ databases">
        <authorList>
            <person name="Wei X."/>
        </authorList>
    </citation>
    <scope>NUCLEOTIDE SEQUENCE</scope>
    <source>
        <strain evidence="8">SD2</strain>
    </source>
</reference>